<keyword evidence="3" id="KW-1185">Reference proteome</keyword>
<dbReference type="InterPro" id="IPR013083">
    <property type="entry name" value="Znf_RING/FYVE/PHD"/>
</dbReference>
<evidence type="ECO:0000313" key="2">
    <source>
        <dbReference type="EMBL" id="OXU18275.1"/>
    </source>
</evidence>
<protein>
    <submittedName>
        <fullName evidence="2">Uncharacterized protein</fullName>
    </submittedName>
</protein>
<evidence type="ECO:0000313" key="3">
    <source>
        <dbReference type="Proteomes" id="UP000215335"/>
    </source>
</evidence>
<gene>
    <name evidence="2" type="ORF">TSAR_000736</name>
</gene>
<keyword evidence="1" id="KW-0812">Transmembrane</keyword>
<proteinExistence type="predicted"/>
<dbReference type="EMBL" id="NNAY01004156">
    <property type="protein sequence ID" value="OXU18275.1"/>
    <property type="molecule type" value="Genomic_DNA"/>
</dbReference>
<dbReference type="Gene3D" id="3.30.40.10">
    <property type="entry name" value="Zinc/RING finger domain, C3HC4 (zinc finger)"/>
    <property type="match status" value="1"/>
</dbReference>
<keyword evidence="1" id="KW-1133">Transmembrane helix</keyword>
<keyword evidence="1" id="KW-0472">Membrane</keyword>
<dbReference type="Proteomes" id="UP000215335">
    <property type="component" value="Unassembled WGS sequence"/>
</dbReference>
<dbReference type="SUPFAM" id="SSF57903">
    <property type="entry name" value="FYVE/PHD zinc finger"/>
    <property type="match status" value="1"/>
</dbReference>
<dbReference type="InterPro" id="IPR011011">
    <property type="entry name" value="Znf_FYVE_PHD"/>
</dbReference>
<reference evidence="2 3" key="1">
    <citation type="journal article" date="2017" name="Curr. Biol.">
        <title>The Evolution of Venom by Co-option of Single-Copy Genes.</title>
        <authorList>
            <person name="Martinson E.O."/>
            <person name="Mrinalini"/>
            <person name="Kelkar Y.D."/>
            <person name="Chang C.H."/>
            <person name="Werren J.H."/>
        </authorList>
    </citation>
    <scope>NUCLEOTIDE SEQUENCE [LARGE SCALE GENOMIC DNA]</scope>
    <source>
        <strain evidence="2 3">Alberta</strain>
        <tissue evidence="2">Whole body</tissue>
    </source>
</reference>
<dbReference type="CDD" id="cd15517">
    <property type="entry name" value="PHD_TCF19_like"/>
    <property type="match status" value="1"/>
</dbReference>
<organism evidence="2 3">
    <name type="scientific">Trichomalopsis sarcophagae</name>
    <dbReference type="NCBI Taxonomy" id="543379"/>
    <lineage>
        <taxon>Eukaryota</taxon>
        <taxon>Metazoa</taxon>
        <taxon>Ecdysozoa</taxon>
        <taxon>Arthropoda</taxon>
        <taxon>Hexapoda</taxon>
        <taxon>Insecta</taxon>
        <taxon>Pterygota</taxon>
        <taxon>Neoptera</taxon>
        <taxon>Endopterygota</taxon>
        <taxon>Hymenoptera</taxon>
        <taxon>Apocrita</taxon>
        <taxon>Proctotrupomorpha</taxon>
        <taxon>Chalcidoidea</taxon>
        <taxon>Pteromalidae</taxon>
        <taxon>Pteromalinae</taxon>
        <taxon>Trichomalopsis</taxon>
    </lineage>
</organism>
<name>A0A232EIV3_9HYME</name>
<sequence length="200" mass="23368">MTYSIENQPMLQSTPKIIRLPVPSYTTHEIPAKKPLEFSTRLKLMKEIAGSLASIGSTATSKNFEEKLNTLRHIESAWRQNKSVKFITDDDLSNFSNLSIVDKDVEEDHEKSIILPTPVKIRGRPSKITKKRYTTKDYLKYFNQIVKQKRKKNIFICDLCFQEADDMTIQCDICFMWYHFICVKMNLCCSMIFHITIKML</sequence>
<feature type="transmembrane region" description="Helical" evidence="1">
    <location>
        <begin position="176"/>
        <end position="197"/>
    </location>
</feature>
<comment type="caution">
    <text evidence="2">The sequence shown here is derived from an EMBL/GenBank/DDBJ whole genome shotgun (WGS) entry which is preliminary data.</text>
</comment>
<evidence type="ECO:0000256" key="1">
    <source>
        <dbReference type="SAM" id="Phobius"/>
    </source>
</evidence>
<dbReference type="AlphaFoldDB" id="A0A232EIV3"/>
<accession>A0A232EIV3</accession>